<dbReference type="GO" id="GO:0050135">
    <property type="term" value="F:NADP+ nucleosidase activity"/>
    <property type="evidence" value="ECO:0007669"/>
    <property type="project" value="InterPro"/>
</dbReference>
<reference evidence="2 3" key="1">
    <citation type="submission" date="2018-06" db="EMBL/GenBank/DDBJ databases">
        <title>Echinicola strongylocentroti sp. nov., isolated from a sea urchin Strongylocentrotus intermedius.</title>
        <authorList>
            <person name="Bae S.S."/>
        </authorList>
    </citation>
    <scope>NUCLEOTIDE SEQUENCE [LARGE SCALE GENOMIC DNA]</scope>
    <source>
        <strain evidence="2 3">MEBiC08714</strain>
    </source>
</reference>
<name>A0A2Z4IQL2_9BACT</name>
<dbReference type="EMBL" id="CP030041">
    <property type="protein sequence ID" value="AWW33104.1"/>
    <property type="molecule type" value="Genomic_DNA"/>
</dbReference>
<dbReference type="Pfam" id="PF10137">
    <property type="entry name" value="CAP12-PCTIR_TIR"/>
    <property type="match status" value="1"/>
</dbReference>
<accession>A0A2Z4IQL2</accession>
<organism evidence="2 3">
    <name type="scientific">Echinicola strongylocentroti</name>
    <dbReference type="NCBI Taxonomy" id="1795355"/>
    <lineage>
        <taxon>Bacteria</taxon>
        <taxon>Pseudomonadati</taxon>
        <taxon>Bacteroidota</taxon>
        <taxon>Cytophagia</taxon>
        <taxon>Cytophagales</taxon>
        <taxon>Cyclobacteriaceae</taxon>
        <taxon>Echinicola</taxon>
    </lineage>
</organism>
<dbReference type="AlphaFoldDB" id="A0A2Z4IQL2"/>
<evidence type="ECO:0000259" key="1">
    <source>
        <dbReference type="Pfam" id="PF10137"/>
    </source>
</evidence>
<dbReference type="PIRSF" id="PIRSF032620">
    <property type="entry name" value="UCP032620"/>
    <property type="match status" value="1"/>
</dbReference>
<dbReference type="InterPro" id="IPR014571">
    <property type="entry name" value="UCP032620"/>
</dbReference>
<gene>
    <name evidence="2" type="ORF">DN752_08485</name>
</gene>
<protein>
    <submittedName>
        <fullName evidence="2">Nucleotide-binding protein</fullName>
    </submittedName>
</protein>
<proteinExistence type="predicted"/>
<feature type="domain" description="CD-NTase-associated protein 12/Pycsar effector protein TIR" evidence="1">
    <location>
        <begin position="5"/>
        <end position="122"/>
    </location>
</feature>
<keyword evidence="3" id="KW-1185">Reference proteome</keyword>
<dbReference type="Proteomes" id="UP000248688">
    <property type="component" value="Chromosome"/>
</dbReference>
<evidence type="ECO:0000313" key="2">
    <source>
        <dbReference type="EMBL" id="AWW33104.1"/>
    </source>
</evidence>
<evidence type="ECO:0000313" key="3">
    <source>
        <dbReference type="Proteomes" id="UP000248688"/>
    </source>
</evidence>
<dbReference type="OrthoDB" id="5497289at2"/>
<sequence length="148" mass="17049">MSKSKIFIVHGHEEGIKQSVARFLEKFDLNPVIINELPSESNTIIEQIEKYGDVDYAIVLMTGDDEGRRKGTDTLQERARQNVILELGYFLGKLGRKHVSVIYEKGVEIPSDFSGIIYIPYDYNEAWKVRLVKELKANGFEIDMNNYF</sequence>
<dbReference type="KEGG" id="est:DN752_08485"/>
<dbReference type="InterPro" id="IPR019302">
    <property type="entry name" value="CAP12/PCTIR_TIR_dom"/>
</dbReference>